<evidence type="ECO:0000313" key="11">
    <source>
        <dbReference type="Proteomes" id="UP000253570"/>
    </source>
</evidence>
<sequence>MVASQTSIEKGAKLIKKYTTDLTTRPGVYKMIDLNEKILYIGKAKNLVKRVKSYTNPNKHSYRIKKMISETKSMQFTITNSEAEALLLEANLIKKNKPRYNIAMRDDKSFPKILVNKEHEFPRLMKYRGDNKIQGEYYGPFASAGAVNRTIDTLQKAFLIRTCSDSVYMNRSRPCLLHQINRCSAPCTGEISKKNYDILIKDLDGFMNGKGNYIKDKIFLDMEKQSKSFNYENAAILRDRLETITKIQSQQTINNSKISDADIFGVMQLNNIACVQVFFFRAGQNWGNREYFPIINKIDSIEMILDSFIAQFYTTHPCPSNIIISTKIPSHNLLEKALSEKNSRKVVITFPHKGEKFKLIQKVLMNTEQALKRKMNLLHDQKTLLEELKNKLSLRKIPKRIEIYDNSHIQGSLPVGAMVVAGVDGFEKKHYRKFNIKSELIEKGDDYGMMREMLERRFAKISEIKADENIPDLLVIDGGLGQLNVALEIIKKNKLNDIEVISISKDKNRRFGNEKIHLGKSKTIILEKNDPLLYFLQRIRDEAHRFAIGSHRHRRTMQLKNSKLDDIEGIGSKRKQQLIKYFGSMKSIQEADYNDIVQVPGINEKLARDIFSLLHNE</sequence>
<comment type="function">
    <text evidence="7">The UvrABC repair system catalyzes the recognition and processing of DNA lesions. UvrC both incises the 5' and 3' sides of the lesion. The N-terminal half is responsible for the 3' incision and the C-terminal half is responsible for the 5' incision.</text>
</comment>
<feature type="domain" description="GIY-YIG" evidence="8">
    <location>
        <begin position="24"/>
        <end position="102"/>
    </location>
</feature>
<dbReference type="FunFam" id="3.30.420.340:FF:000001">
    <property type="entry name" value="UvrABC system protein C"/>
    <property type="match status" value="1"/>
</dbReference>
<evidence type="ECO:0000259" key="9">
    <source>
        <dbReference type="PROSITE" id="PS50165"/>
    </source>
</evidence>
<dbReference type="PANTHER" id="PTHR30562:SF1">
    <property type="entry name" value="UVRABC SYSTEM PROTEIN C"/>
    <property type="match status" value="1"/>
</dbReference>
<dbReference type="GO" id="GO:0003677">
    <property type="term" value="F:DNA binding"/>
    <property type="evidence" value="ECO:0007669"/>
    <property type="project" value="UniProtKB-UniRule"/>
</dbReference>
<dbReference type="Proteomes" id="UP000253570">
    <property type="component" value="Unassembled WGS sequence"/>
</dbReference>
<comment type="subcellular location">
    <subcellularLocation>
        <location evidence="7">Cytoplasm</location>
    </subcellularLocation>
</comment>
<dbReference type="InterPro" id="IPR003583">
    <property type="entry name" value="Hlx-hairpin-Hlx_DNA-bd_motif"/>
</dbReference>
<dbReference type="GO" id="GO:0009380">
    <property type="term" value="C:excinuclease repair complex"/>
    <property type="evidence" value="ECO:0007669"/>
    <property type="project" value="InterPro"/>
</dbReference>
<comment type="subunit">
    <text evidence="7">Interacts with UvrB in an incision complex.</text>
</comment>
<keyword evidence="3 7" id="KW-0228">DNA excision</keyword>
<evidence type="ECO:0000256" key="5">
    <source>
        <dbReference type="ARBA" id="ARBA00023204"/>
    </source>
</evidence>
<accession>A0A368DPW1</accession>
<dbReference type="InterPro" id="IPR050066">
    <property type="entry name" value="UvrABC_protein_C"/>
</dbReference>
<dbReference type="SUPFAM" id="SSF46600">
    <property type="entry name" value="C-terminal UvrC-binding domain of UvrB"/>
    <property type="match status" value="1"/>
</dbReference>
<keyword evidence="2 7" id="KW-0227">DNA damage</keyword>
<dbReference type="FunFam" id="3.40.1440.10:FF:000001">
    <property type="entry name" value="UvrABC system protein C"/>
    <property type="match status" value="1"/>
</dbReference>
<dbReference type="PROSITE" id="PS50165">
    <property type="entry name" value="UVRC"/>
    <property type="match status" value="1"/>
</dbReference>
<evidence type="ECO:0000256" key="3">
    <source>
        <dbReference type="ARBA" id="ARBA00022769"/>
    </source>
</evidence>
<dbReference type="NCBIfam" id="NF001824">
    <property type="entry name" value="PRK00558.1-5"/>
    <property type="match status" value="1"/>
</dbReference>
<dbReference type="InterPro" id="IPR036876">
    <property type="entry name" value="UVR_dom_sf"/>
</dbReference>
<dbReference type="SUPFAM" id="SSF47781">
    <property type="entry name" value="RuvA domain 2-like"/>
    <property type="match status" value="1"/>
</dbReference>
<evidence type="ECO:0000256" key="1">
    <source>
        <dbReference type="ARBA" id="ARBA00022490"/>
    </source>
</evidence>
<protein>
    <recommendedName>
        <fullName evidence="7">UvrABC system protein C</fullName>
        <shortName evidence="7">Protein UvrC</shortName>
    </recommendedName>
    <alternativeName>
        <fullName evidence="7">Excinuclease ABC subunit C</fullName>
    </alternativeName>
</protein>
<dbReference type="InterPro" id="IPR035901">
    <property type="entry name" value="GIY-YIG_endonuc_sf"/>
</dbReference>
<comment type="caution">
    <text evidence="10">The sequence shown here is derived from an EMBL/GenBank/DDBJ whole genome shotgun (WGS) entry which is preliminary data.</text>
</comment>
<keyword evidence="5 7" id="KW-0234">DNA repair</keyword>
<dbReference type="HAMAP" id="MF_00203">
    <property type="entry name" value="UvrC"/>
    <property type="match status" value="1"/>
</dbReference>
<proteinExistence type="inferred from homology"/>
<dbReference type="Pfam" id="PF14520">
    <property type="entry name" value="HHH_5"/>
    <property type="match status" value="1"/>
</dbReference>
<dbReference type="CDD" id="cd10434">
    <property type="entry name" value="GIY-YIG_UvrC_Cho"/>
    <property type="match status" value="1"/>
</dbReference>
<dbReference type="SUPFAM" id="SSF82771">
    <property type="entry name" value="GIY-YIG endonuclease"/>
    <property type="match status" value="1"/>
</dbReference>
<dbReference type="Pfam" id="PF22920">
    <property type="entry name" value="UvrC_RNaseH"/>
    <property type="match status" value="1"/>
</dbReference>
<dbReference type="PANTHER" id="PTHR30562">
    <property type="entry name" value="UVRC/OXIDOREDUCTASE"/>
    <property type="match status" value="1"/>
</dbReference>
<dbReference type="InterPro" id="IPR004791">
    <property type="entry name" value="UvrC"/>
</dbReference>
<evidence type="ECO:0000256" key="6">
    <source>
        <dbReference type="ARBA" id="ARBA00023236"/>
    </source>
</evidence>
<evidence type="ECO:0000256" key="2">
    <source>
        <dbReference type="ARBA" id="ARBA00022763"/>
    </source>
</evidence>
<keyword evidence="1 7" id="KW-0963">Cytoplasm</keyword>
<dbReference type="AlphaFoldDB" id="A0A368DPW1"/>
<dbReference type="Gene3D" id="3.40.1440.10">
    <property type="entry name" value="GIY-YIG endonuclease"/>
    <property type="match status" value="1"/>
</dbReference>
<reference evidence="10 11" key="1">
    <citation type="journal article" date="2018" name="Microbiome">
        <title>Fine metagenomic profile of the Mediterranean stratified and mixed water columns revealed by assembly and recruitment.</title>
        <authorList>
            <person name="Haro-Moreno J.M."/>
            <person name="Lopez-Perez M."/>
            <person name="De La Torre J.R."/>
            <person name="Picazo A."/>
            <person name="Camacho A."/>
            <person name="Rodriguez-Valera F."/>
        </authorList>
    </citation>
    <scope>NUCLEOTIDE SEQUENCE [LARGE SCALE GENOMIC DNA]</scope>
    <source>
        <strain evidence="10">MED-G57</strain>
    </source>
</reference>
<gene>
    <name evidence="7" type="primary">uvrC</name>
    <name evidence="10" type="ORF">DBW71_02030</name>
</gene>
<evidence type="ECO:0000256" key="4">
    <source>
        <dbReference type="ARBA" id="ARBA00022881"/>
    </source>
</evidence>
<dbReference type="Pfam" id="PF01541">
    <property type="entry name" value="GIY-YIG"/>
    <property type="match status" value="1"/>
</dbReference>
<dbReference type="GO" id="GO:0005737">
    <property type="term" value="C:cytoplasm"/>
    <property type="evidence" value="ECO:0007669"/>
    <property type="project" value="UniProtKB-SubCell"/>
</dbReference>
<dbReference type="GO" id="GO:0009381">
    <property type="term" value="F:excinuclease ABC activity"/>
    <property type="evidence" value="ECO:0007669"/>
    <property type="project" value="UniProtKB-UniRule"/>
</dbReference>
<dbReference type="SMART" id="SM00278">
    <property type="entry name" value="HhH1"/>
    <property type="match status" value="2"/>
</dbReference>
<evidence type="ECO:0000313" key="10">
    <source>
        <dbReference type="EMBL" id="RCL73872.1"/>
    </source>
</evidence>
<dbReference type="GO" id="GO:0009432">
    <property type="term" value="P:SOS response"/>
    <property type="evidence" value="ECO:0007669"/>
    <property type="project" value="UniProtKB-UniRule"/>
</dbReference>
<organism evidence="10 11">
    <name type="scientific">PS1 clade bacterium</name>
    <dbReference type="NCBI Taxonomy" id="2175152"/>
    <lineage>
        <taxon>Bacteria</taxon>
        <taxon>Pseudomonadati</taxon>
        <taxon>Pseudomonadota</taxon>
        <taxon>Alphaproteobacteria</taxon>
        <taxon>PS1 clade</taxon>
    </lineage>
</organism>
<dbReference type="Gene3D" id="3.30.420.340">
    <property type="entry name" value="UvrC, RNAse H endonuclease domain"/>
    <property type="match status" value="1"/>
</dbReference>
<keyword evidence="4 7" id="KW-0267">Excision nuclease</keyword>
<dbReference type="PROSITE" id="PS50164">
    <property type="entry name" value="GIY_YIG"/>
    <property type="match status" value="1"/>
</dbReference>
<dbReference type="InterPro" id="IPR038476">
    <property type="entry name" value="UvrC_RNase_H_dom_sf"/>
</dbReference>
<name>A0A368DPW1_9PROT</name>
<dbReference type="InterPro" id="IPR000305">
    <property type="entry name" value="GIY-YIG_endonuc"/>
</dbReference>
<dbReference type="InterPro" id="IPR010994">
    <property type="entry name" value="RuvA_2-like"/>
</dbReference>
<dbReference type="SMART" id="SM00465">
    <property type="entry name" value="GIYc"/>
    <property type="match status" value="1"/>
</dbReference>
<dbReference type="NCBIfam" id="TIGR00194">
    <property type="entry name" value="uvrC"/>
    <property type="match status" value="1"/>
</dbReference>
<dbReference type="EMBL" id="QOQD01000004">
    <property type="protein sequence ID" value="RCL73872.1"/>
    <property type="molecule type" value="Genomic_DNA"/>
</dbReference>
<dbReference type="Gene3D" id="1.10.150.20">
    <property type="entry name" value="5' to 3' exonuclease, C-terminal subdomain"/>
    <property type="match status" value="1"/>
</dbReference>
<dbReference type="InterPro" id="IPR047296">
    <property type="entry name" value="GIY-YIG_UvrC_Cho"/>
</dbReference>
<dbReference type="InterPro" id="IPR001162">
    <property type="entry name" value="UvrC_RNase_H_dom"/>
</dbReference>
<comment type="similarity">
    <text evidence="7">Belongs to the UvrC family.</text>
</comment>
<evidence type="ECO:0000256" key="7">
    <source>
        <dbReference type="HAMAP-Rule" id="MF_00203"/>
    </source>
</evidence>
<feature type="domain" description="UvrC family homology region profile" evidence="9">
    <location>
        <begin position="263"/>
        <end position="490"/>
    </location>
</feature>
<dbReference type="GO" id="GO:0006289">
    <property type="term" value="P:nucleotide-excision repair"/>
    <property type="evidence" value="ECO:0007669"/>
    <property type="project" value="UniProtKB-UniRule"/>
</dbReference>
<dbReference type="Pfam" id="PF08459">
    <property type="entry name" value="UvrC_RNaseH_dom"/>
    <property type="match status" value="1"/>
</dbReference>
<keyword evidence="6 7" id="KW-0742">SOS response</keyword>
<evidence type="ECO:0000259" key="8">
    <source>
        <dbReference type="PROSITE" id="PS50164"/>
    </source>
</evidence>